<evidence type="ECO:0000313" key="1">
    <source>
        <dbReference type="EMBL" id="SUZ88369.1"/>
    </source>
</evidence>
<dbReference type="EMBL" id="UINC01001767">
    <property type="protein sequence ID" value="SUZ88369.1"/>
    <property type="molecule type" value="Genomic_DNA"/>
</dbReference>
<organism evidence="1">
    <name type="scientific">marine metagenome</name>
    <dbReference type="NCBI Taxonomy" id="408172"/>
    <lineage>
        <taxon>unclassified sequences</taxon>
        <taxon>metagenomes</taxon>
        <taxon>ecological metagenomes</taxon>
    </lineage>
</organism>
<proteinExistence type="predicted"/>
<sequence length="32" mass="3525">MALMTMGNVFKMFGKEILAKRDYLGVSALSTT</sequence>
<name>A0A381RBY5_9ZZZZ</name>
<reference evidence="1" key="1">
    <citation type="submission" date="2018-05" db="EMBL/GenBank/DDBJ databases">
        <authorList>
            <person name="Lanie J.A."/>
            <person name="Ng W.-L."/>
            <person name="Kazmierczak K.M."/>
            <person name="Andrzejewski T.M."/>
            <person name="Davidsen T.M."/>
            <person name="Wayne K.J."/>
            <person name="Tettelin H."/>
            <person name="Glass J.I."/>
            <person name="Rusch D."/>
            <person name="Podicherti R."/>
            <person name="Tsui H.-C.T."/>
            <person name="Winkler M.E."/>
        </authorList>
    </citation>
    <scope>NUCLEOTIDE SEQUENCE</scope>
</reference>
<protein>
    <submittedName>
        <fullName evidence="1">Uncharacterized protein</fullName>
    </submittedName>
</protein>
<accession>A0A381RBY5</accession>
<gene>
    <name evidence="1" type="ORF">METZ01_LOCUS41223</name>
</gene>
<dbReference type="AlphaFoldDB" id="A0A381RBY5"/>